<gene>
    <name evidence="2" type="ORF">MU1_58170</name>
</gene>
<dbReference type="Proteomes" id="UP001157114">
    <property type="component" value="Unassembled WGS sequence"/>
</dbReference>
<dbReference type="Gene3D" id="2.60.300.12">
    <property type="entry name" value="HesB-like domain"/>
    <property type="match status" value="1"/>
</dbReference>
<reference evidence="2 3" key="1">
    <citation type="submission" date="2023-03" db="EMBL/GenBank/DDBJ databases">
        <title>Draft genome sequence of the bacteria which degrade cell wall of Tricholomamatutake.</title>
        <authorList>
            <person name="Konishi Y."/>
            <person name="Fukuta Y."/>
            <person name="Shirasaka N."/>
        </authorList>
    </citation>
    <scope>NUCLEOTIDE SEQUENCE [LARGE SCALE GENOMIC DNA]</scope>
    <source>
        <strain evidence="3">mu1</strain>
    </source>
</reference>
<name>A0ABQ6GR10_9BACL</name>
<dbReference type="Pfam" id="PF01521">
    <property type="entry name" value="Fe-S_biosyn"/>
    <property type="match status" value="1"/>
</dbReference>
<dbReference type="SUPFAM" id="SSF89360">
    <property type="entry name" value="HesB-like domain"/>
    <property type="match status" value="1"/>
</dbReference>
<sequence length="106" mass="12183">MRITFTPAAVEALTPYIEDGQKQLKLLHDTEGCGCVMSGVPALQLIEQGGPDDRLAQGDPFPFWFEPRHEVFFEPELRIDYNAERYAYSLKSDNQIYTLNLRFVKN</sequence>
<proteinExistence type="predicted"/>
<dbReference type="InterPro" id="IPR035903">
    <property type="entry name" value="HesB-like_dom_sf"/>
</dbReference>
<evidence type="ECO:0000259" key="1">
    <source>
        <dbReference type="Pfam" id="PF01521"/>
    </source>
</evidence>
<comment type="caution">
    <text evidence="2">The sequence shown here is derived from an EMBL/GenBank/DDBJ whole genome shotgun (WGS) entry which is preliminary data.</text>
</comment>
<evidence type="ECO:0000313" key="2">
    <source>
        <dbReference type="EMBL" id="GLX71467.1"/>
    </source>
</evidence>
<dbReference type="RefSeq" id="WP_284242280.1">
    <property type="nucleotide sequence ID" value="NZ_BSSQ01000035.1"/>
</dbReference>
<feature type="domain" description="Core" evidence="1">
    <location>
        <begin position="1"/>
        <end position="103"/>
    </location>
</feature>
<dbReference type="EMBL" id="BSSQ01000035">
    <property type="protein sequence ID" value="GLX71467.1"/>
    <property type="molecule type" value="Genomic_DNA"/>
</dbReference>
<keyword evidence="3" id="KW-1185">Reference proteome</keyword>
<organism evidence="2 3">
    <name type="scientific">Paenibacillus glycanilyticus</name>
    <dbReference type="NCBI Taxonomy" id="126569"/>
    <lineage>
        <taxon>Bacteria</taxon>
        <taxon>Bacillati</taxon>
        <taxon>Bacillota</taxon>
        <taxon>Bacilli</taxon>
        <taxon>Bacillales</taxon>
        <taxon>Paenibacillaceae</taxon>
        <taxon>Paenibacillus</taxon>
    </lineage>
</organism>
<evidence type="ECO:0000313" key="3">
    <source>
        <dbReference type="Proteomes" id="UP001157114"/>
    </source>
</evidence>
<accession>A0ABQ6GR10</accession>
<protein>
    <recommendedName>
        <fullName evidence="1">Core domain-containing protein</fullName>
    </recommendedName>
</protein>
<dbReference type="InterPro" id="IPR000361">
    <property type="entry name" value="ATAP_core_dom"/>
</dbReference>